<dbReference type="SUPFAM" id="SSF158791">
    <property type="entry name" value="MgtE N-terminal domain-like"/>
    <property type="match status" value="1"/>
</dbReference>
<sequence>MNEGQEMEDHFSLLLEKLKDQQMVEFRELFLALHIYEQGQFYQSIDEADRKQIYSYLSPKELADMFDVIEEDNENMKDYIAEMRPSYAAEMLSEMYTDNAVDLLNMLDKSQKAKYLSLMSTEDAGEIKELLHYEDDTAGSIMTTEFVSIVANQTVRSAMYVLKNQADVAETIYYVYVVDQENHLVGVISLRDLIVNDDDTMIADVLSERVISVHVGDDQEDVAQTIRDYDFLALPVTDYDDHLLGIVTVDDIIDVIDDEAASDYSGLAGVNIEEVSENPIKAASKRLPWLITLLFLGMSTATLISHYEELVSEASILAVFISLITGTAGNAGTQSLAVAVRRLAISDEKDNNFGRLIISEVLTGLVTGAVTGVSIFIVVGIWQHNFPLGFVIGMAMLCAITVANLAGSLIPMLMDKLGFDPAVASGPFITTLSDLTSVLIYFNIASLFMQYFV</sequence>
<feature type="transmembrane region" description="Helical" evidence="9">
    <location>
        <begin position="287"/>
        <end position="304"/>
    </location>
</feature>
<keyword evidence="9" id="KW-0479">Metal-binding</keyword>
<dbReference type="InterPro" id="IPR000644">
    <property type="entry name" value="CBS_dom"/>
</dbReference>
<evidence type="ECO:0000259" key="10">
    <source>
        <dbReference type="PROSITE" id="PS51371"/>
    </source>
</evidence>
<dbReference type="Proteomes" id="UP000094068">
    <property type="component" value="Unassembled WGS sequence"/>
</dbReference>
<dbReference type="Gene3D" id="3.10.580.10">
    <property type="entry name" value="CBS-domain"/>
    <property type="match status" value="1"/>
</dbReference>
<feature type="transmembrane region" description="Helical" evidence="9">
    <location>
        <begin position="388"/>
        <end position="410"/>
    </location>
</feature>
<dbReference type="Gene3D" id="1.25.60.10">
    <property type="entry name" value="MgtE N-terminal domain-like"/>
    <property type="match status" value="1"/>
</dbReference>
<dbReference type="GO" id="GO:0005886">
    <property type="term" value="C:plasma membrane"/>
    <property type="evidence" value="ECO:0007669"/>
    <property type="project" value="UniProtKB-SubCell"/>
</dbReference>
<proteinExistence type="inferred from homology"/>
<dbReference type="PANTHER" id="PTHR43773:SF1">
    <property type="entry name" value="MAGNESIUM TRANSPORTER MGTE"/>
    <property type="match status" value="1"/>
</dbReference>
<evidence type="ECO:0000256" key="8">
    <source>
        <dbReference type="PROSITE-ProRule" id="PRU00703"/>
    </source>
</evidence>
<keyword evidence="6 9" id="KW-1133">Transmembrane helix</keyword>
<keyword evidence="3 9" id="KW-0813">Transport</keyword>
<dbReference type="Pfam" id="PF00571">
    <property type="entry name" value="CBS"/>
    <property type="match status" value="2"/>
</dbReference>
<keyword evidence="8" id="KW-0129">CBS domain</keyword>
<name>A0A1E5GND8_9ENTE</name>
<evidence type="ECO:0000256" key="4">
    <source>
        <dbReference type="ARBA" id="ARBA00022692"/>
    </source>
</evidence>
<comment type="subunit">
    <text evidence="9">Homodimer.</text>
</comment>
<comment type="similarity">
    <text evidence="2 9">Belongs to the SLC41A transporter family.</text>
</comment>
<feature type="domain" description="CBS" evidence="10">
    <location>
        <begin position="142"/>
        <end position="205"/>
    </location>
</feature>
<feature type="transmembrane region" description="Helical" evidence="9">
    <location>
        <begin position="422"/>
        <end position="444"/>
    </location>
</feature>
<dbReference type="InterPro" id="IPR006667">
    <property type="entry name" value="SLC41_membr_dom"/>
</dbReference>
<evidence type="ECO:0000256" key="6">
    <source>
        <dbReference type="ARBA" id="ARBA00022989"/>
    </source>
</evidence>
<evidence type="ECO:0000256" key="5">
    <source>
        <dbReference type="ARBA" id="ARBA00022842"/>
    </source>
</evidence>
<evidence type="ECO:0000256" key="2">
    <source>
        <dbReference type="ARBA" id="ARBA00009749"/>
    </source>
</evidence>
<dbReference type="Pfam" id="PF03448">
    <property type="entry name" value="MgtE_N"/>
    <property type="match status" value="1"/>
</dbReference>
<dbReference type="Gene3D" id="1.10.357.20">
    <property type="entry name" value="SLC41 divalent cation transporters, integral membrane domain"/>
    <property type="match status" value="1"/>
</dbReference>
<evidence type="ECO:0000256" key="9">
    <source>
        <dbReference type="RuleBase" id="RU362011"/>
    </source>
</evidence>
<feature type="transmembrane region" description="Helical" evidence="9">
    <location>
        <begin position="361"/>
        <end position="382"/>
    </location>
</feature>
<dbReference type="AlphaFoldDB" id="A0A1E5GND8"/>
<keyword evidence="12" id="KW-1185">Reference proteome</keyword>
<dbReference type="InterPro" id="IPR038076">
    <property type="entry name" value="MgtE_N_sf"/>
</dbReference>
<dbReference type="InterPro" id="IPR006668">
    <property type="entry name" value="Mg_transptr_MgtE_intracell_dom"/>
</dbReference>
<dbReference type="SMART" id="SM00924">
    <property type="entry name" value="MgtE_N"/>
    <property type="match status" value="1"/>
</dbReference>
<dbReference type="GO" id="GO:0015095">
    <property type="term" value="F:magnesium ion transmembrane transporter activity"/>
    <property type="evidence" value="ECO:0007669"/>
    <property type="project" value="UniProtKB-UniRule"/>
</dbReference>
<accession>A0A1E5GND8</accession>
<dbReference type="InterPro" id="IPR006669">
    <property type="entry name" value="MgtE_transporter"/>
</dbReference>
<dbReference type="PANTHER" id="PTHR43773">
    <property type="entry name" value="MAGNESIUM TRANSPORTER MGTE"/>
    <property type="match status" value="1"/>
</dbReference>
<feature type="domain" description="CBS" evidence="10">
    <location>
        <begin position="206"/>
        <end position="262"/>
    </location>
</feature>
<evidence type="ECO:0000313" key="12">
    <source>
        <dbReference type="Proteomes" id="UP000094068"/>
    </source>
</evidence>
<keyword evidence="4 9" id="KW-0812">Transmembrane</keyword>
<dbReference type="NCBIfam" id="TIGR00400">
    <property type="entry name" value="mgtE"/>
    <property type="match status" value="1"/>
</dbReference>
<organism evidence="11 12">
    <name type="scientific">Enterococcus ureasiticus</name>
    <dbReference type="NCBI Taxonomy" id="903984"/>
    <lineage>
        <taxon>Bacteria</taxon>
        <taxon>Bacillati</taxon>
        <taxon>Bacillota</taxon>
        <taxon>Bacilli</taxon>
        <taxon>Lactobacillales</taxon>
        <taxon>Enterococcaceae</taxon>
        <taxon>Enterococcus</taxon>
    </lineage>
</organism>
<dbReference type="OrthoDB" id="9790355at2"/>
<evidence type="ECO:0000256" key="3">
    <source>
        <dbReference type="ARBA" id="ARBA00022448"/>
    </source>
</evidence>
<dbReference type="InterPro" id="IPR046342">
    <property type="entry name" value="CBS_dom_sf"/>
</dbReference>
<dbReference type="CDD" id="cd04606">
    <property type="entry name" value="CBS_pair_Mg_transporter"/>
    <property type="match status" value="1"/>
</dbReference>
<comment type="subcellular location">
    <subcellularLocation>
        <location evidence="9">Cell membrane</location>
        <topology evidence="9">Multi-pass membrane protein</topology>
    </subcellularLocation>
    <subcellularLocation>
        <location evidence="1">Membrane</location>
        <topology evidence="1">Multi-pass membrane protein</topology>
    </subcellularLocation>
</comment>
<keyword evidence="9" id="KW-1003">Cell membrane</keyword>
<keyword evidence="7 9" id="KW-0472">Membrane</keyword>
<evidence type="ECO:0000256" key="1">
    <source>
        <dbReference type="ARBA" id="ARBA00004141"/>
    </source>
</evidence>
<dbReference type="GO" id="GO:0046872">
    <property type="term" value="F:metal ion binding"/>
    <property type="evidence" value="ECO:0007669"/>
    <property type="project" value="UniProtKB-KW"/>
</dbReference>
<dbReference type="STRING" id="903984.BCR21_04125"/>
<feature type="transmembrane region" description="Helical" evidence="9">
    <location>
        <begin position="316"/>
        <end position="340"/>
    </location>
</feature>
<dbReference type="Pfam" id="PF01769">
    <property type="entry name" value="MgtE"/>
    <property type="match status" value="1"/>
</dbReference>
<dbReference type="SMART" id="SM00116">
    <property type="entry name" value="CBS"/>
    <property type="match status" value="2"/>
</dbReference>
<dbReference type="InterPro" id="IPR036739">
    <property type="entry name" value="SLC41_membr_dom_sf"/>
</dbReference>
<evidence type="ECO:0000256" key="7">
    <source>
        <dbReference type="ARBA" id="ARBA00023136"/>
    </source>
</evidence>
<dbReference type="EMBL" id="MIJZ01000001">
    <property type="protein sequence ID" value="OEG14181.1"/>
    <property type="molecule type" value="Genomic_DNA"/>
</dbReference>
<dbReference type="SUPFAM" id="SSF161093">
    <property type="entry name" value="MgtE membrane domain-like"/>
    <property type="match status" value="1"/>
</dbReference>
<comment type="function">
    <text evidence="9">Acts as a magnesium transporter.</text>
</comment>
<dbReference type="RefSeq" id="WP_069645225.1">
    <property type="nucleotide sequence ID" value="NZ_MIJZ01000001.1"/>
</dbReference>
<reference evidence="12" key="1">
    <citation type="submission" date="2016-09" db="EMBL/GenBank/DDBJ databases">
        <authorList>
            <person name="Gulvik C.A."/>
        </authorList>
    </citation>
    <scope>NUCLEOTIDE SEQUENCE [LARGE SCALE GENOMIC DNA]</scope>
    <source>
        <strain evidence="12">DSM 23328</strain>
    </source>
</reference>
<dbReference type="SUPFAM" id="SSF54631">
    <property type="entry name" value="CBS-domain pair"/>
    <property type="match status" value="1"/>
</dbReference>
<comment type="caution">
    <text evidence="11">The sequence shown here is derived from an EMBL/GenBank/DDBJ whole genome shotgun (WGS) entry which is preliminary data.</text>
</comment>
<protein>
    <recommendedName>
        <fullName evidence="9">Magnesium transporter MgtE</fullName>
    </recommendedName>
</protein>
<dbReference type="PROSITE" id="PS51371">
    <property type="entry name" value="CBS"/>
    <property type="match status" value="2"/>
</dbReference>
<keyword evidence="5 9" id="KW-0460">Magnesium</keyword>
<evidence type="ECO:0000313" key="11">
    <source>
        <dbReference type="EMBL" id="OEG14181.1"/>
    </source>
</evidence>
<gene>
    <name evidence="11" type="ORF">BCR21_04125</name>
</gene>